<feature type="region of interest" description="Disordered" evidence="1">
    <location>
        <begin position="35"/>
        <end position="100"/>
    </location>
</feature>
<comment type="caution">
    <text evidence="2">The sequence shown here is derived from an EMBL/GenBank/DDBJ whole genome shotgun (WGS) entry which is preliminary data.</text>
</comment>
<evidence type="ECO:0000256" key="1">
    <source>
        <dbReference type="SAM" id="MobiDB-lite"/>
    </source>
</evidence>
<dbReference type="AlphaFoldDB" id="A0A836KGY2"/>
<evidence type="ECO:0000313" key="3">
    <source>
        <dbReference type="Proteomes" id="UP000674143"/>
    </source>
</evidence>
<dbReference type="GeneID" id="92360189"/>
<reference evidence="3" key="2">
    <citation type="journal article" date="2021" name="Sci. Data">
        <title>Chromosome-scale genome sequencing, assembly and annotation of six genomes from subfamily Leishmaniinae.</title>
        <authorList>
            <person name="Almutairi H."/>
            <person name="Urbaniak M.D."/>
            <person name="Bates M.D."/>
            <person name="Jariyapan N."/>
            <person name="Kwakye-Nuako G."/>
            <person name="Thomaz Soccol V."/>
            <person name="Al-Salem W.S."/>
            <person name="Dillon R.J."/>
            <person name="Bates P.A."/>
            <person name="Gatherer D."/>
        </authorList>
    </citation>
    <scope>NUCLEOTIDE SEQUENCE [LARGE SCALE GENOMIC DNA]</scope>
</reference>
<proteinExistence type="predicted"/>
<feature type="compositionally biased region" description="Low complexity" evidence="1">
    <location>
        <begin position="66"/>
        <end position="78"/>
    </location>
</feature>
<accession>A0A836KGY2</accession>
<feature type="compositionally biased region" description="Gly residues" evidence="1">
    <location>
        <begin position="38"/>
        <end position="47"/>
    </location>
</feature>
<evidence type="ECO:0000313" key="2">
    <source>
        <dbReference type="EMBL" id="KAG5475684.1"/>
    </source>
</evidence>
<dbReference type="KEGG" id="loi:92360189"/>
<name>A0A836KGY2_9TRYP</name>
<dbReference type="RefSeq" id="XP_067062192.1">
    <property type="nucleotide sequence ID" value="XM_067206255.1"/>
</dbReference>
<dbReference type="EMBL" id="JAFHLR010000027">
    <property type="protein sequence ID" value="KAG5475684.1"/>
    <property type="molecule type" value="Genomic_DNA"/>
</dbReference>
<dbReference type="Proteomes" id="UP000674143">
    <property type="component" value="Unassembled WGS sequence"/>
</dbReference>
<keyword evidence="3" id="KW-1185">Reference proteome</keyword>
<reference evidence="3" key="1">
    <citation type="journal article" date="2021" name="Microbiol. Resour. Announc.">
        <title>LGAAP: Leishmaniinae Genome Assembly and Annotation Pipeline.</title>
        <authorList>
            <person name="Almutairi H."/>
            <person name="Urbaniak M.D."/>
            <person name="Bates M.D."/>
            <person name="Jariyapan N."/>
            <person name="Kwakye-Nuako G."/>
            <person name="Thomaz-Soccol V."/>
            <person name="Al-Salem W.S."/>
            <person name="Dillon R.J."/>
            <person name="Bates P.A."/>
            <person name="Gatherer D."/>
        </authorList>
    </citation>
    <scope>NUCLEOTIDE SEQUENCE [LARGE SCALE GENOMIC DNA]</scope>
</reference>
<gene>
    <name evidence="2" type="ORF">LSCM4_04268</name>
</gene>
<dbReference type="SMR" id="A0A836KGY2"/>
<protein>
    <submittedName>
        <fullName evidence="2">Uncharacterized protein</fullName>
    </submittedName>
</protein>
<sequence>MRRRCGVTGGVLGAAGTHTGPAFAAFQQAPCRAHSSIRGGGGGSGRGRGLHTFIRDNADPTSPLPSSSAVASRGAAGAPLTTYPSGDAAPPPSHTSSLAAAAEVPMSDWASRLQRELMSPVDPLGGLAHKDYYRDPATGYAPQYAPRDFMQGGRIAYPHVQGSGSAHDSYAAAAAHRDWLEHDVEAMGFTSKDARATARQLSSDGDHEAFTRRHVPVDRYRSAFPGSASLAAMDQLRTSGPQSDEKICQQATLDRYRAAVTSFSSSSPGVSYTAATGLSGGELVEALADDYAAAADDIMDEELRIAHGLRAKERFDFKVMQRSSRVPFQGYDMDRFAAQRDGRPYGAQQLPPVIPPSSIEEAMKNMRSGGVALPDTEAQARQTYAQNTTTDEPKLGEALTGDVIDGLHARRRNAQDARAQTRQQRFGLGRQGALVQDGGPDRRTLKKHKNDERLLDAVNFASDAYRRTKTDEHVDPYVRRSTESGVGHLLTNRFDMARREERVAHGQQDLTERNTIHYGVPIQQSIDEFVFAHRNARGERPLDYFKPFPDFRAQRLFRMYRDVEGFSLLKQRPEAFEWELFIRYRAHHNQRRELALQHGLEPVANETAAERAARRRALDELCEKTPFDPSKLRLNDDEIKIDVETLRNWFGVYVLPSPTIVESVMRTEGGALNLHLQHAADELNTADTREHILSSRYLNRLLLFEGFQHRWNRGFTKEVAGKAPEPVIKHAQPPEVLKYFDAEERAMYQQYVQQESDAQLSEWAKMARGRRYIPEKEQYGEVVGQGYKVHVVDVQDQETGAVLTVSAKLLEKSAAAAPANSESAGNSAASSALMVRVDGQAHFVLPGSGRTVTPLSVRLESGESMEMTDEAFSAYPLEVRASAKYNHALNYGIGEYEYNRGNYIETQDAIWEKATADQEEGWSPATHADGLRPGLPVRARRRLTAVGEDKAGVAITGDFQRGRIVQYYRQPFFNPDPRLVTVAFQASGVVQEVPLADVMIWQRRYYGPERTVGDESRRYHPAGLHRYIDVADPNNEKESFGSSVGAGGNATDDHFLEKYERRLANVTAAASKYRTIKKITEIDQWNRFDTSRADNHRPLSISHRRDYVRQGYLPRYTPWEWIVVQEADQPILHETMRTDNVGASYFFSLNRSWRYKARPHGYLRNYEGEVRDLLQFIDGVTPWRQAQKIRTYWEVRQHHPMPQFNRPEVAMHRNSAGLLPSHMWETDKKTGKVRAVKDSVRDYQTKVPLPKWVQL</sequence>
<organism evidence="2 3">
    <name type="scientific">Leishmania orientalis</name>
    <dbReference type="NCBI Taxonomy" id="2249476"/>
    <lineage>
        <taxon>Eukaryota</taxon>
        <taxon>Discoba</taxon>
        <taxon>Euglenozoa</taxon>
        <taxon>Kinetoplastea</taxon>
        <taxon>Metakinetoplastina</taxon>
        <taxon>Trypanosomatida</taxon>
        <taxon>Trypanosomatidae</taxon>
        <taxon>Leishmaniinae</taxon>
        <taxon>Leishmania</taxon>
    </lineage>
</organism>